<proteinExistence type="predicted"/>
<reference evidence="1" key="1">
    <citation type="submission" date="2019-03" db="EMBL/GenBank/DDBJ databases">
        <title>Single cell metagenomics reveals metabolic interactions within the superorganism composed of flagellate Streblomastix strix and complex community of Bacteroidetes bacteria on its surface.</title>
        <authorList>
            <person name="Treitli S.C."/>
            <person name="Kolisko M."/>
            <person name="Husnik F."/>
            <person name="Keeling P."/>
            <person name="Hampl V."/>
        </authorList>
    </citation>
    <scope>NUCLEOTIDE SEQUENCE</scope>
    <source>
        <strain evidence="1">STM</strain>
    </source>
</reference>
<dbReference type="PANTHER" id="PTHR40036">
    <property type="entry name" value="MACROCIN O-METHYLTRANSFERASE"/>
    <property type="match status" value="1"/>
</dbReference>
<name>A0A5J4R0V5_9ZZZZ</name>
<protein>
    <recommendedName>
        <fullName evidence="2">dTDP-6-deoxy-L-hexose 3-O-methyltransferase</fullName>
    </recommendedName>
</protein>
<dbReference type="InterPro" id="IPR008884">
    <property type="entry name" value="TylF_MeTrfase"/>
</dbReference>
<evidence type="ECO:0000313" key="1">
    <source>
        <dbReference type="EMBL" id="KAA6326651.1"/>
    </source>
</evidence>
<dbReference type="AlphaFoldDB" id="A0A5J4R0V5"/>
<accession>A0A5J4R0V5</accession>
<dbReference type="PANTHER" id="PTHR40036:SF1">
    <property type="entry name" value="MACROCIN O-METHYLTRANSFERASE"/>
    <property type="match status" value="1"/>
</dbReference>
<evidence type="ECO:0008006" key="2">
    <source>
        <dbReference type="Google" id="ProtNLM"/>
    </source>
</evidence>
<gene>
    <name evidence="1" type="ORF">EZS27_024271</name>
</gene>
<organism evidence="1">
    <name type="scientific">termite gut metagenome</name>
    <dbReference type="NCBI Taxonomy" id="433724"/>
    <lineage>
        <taxon>unclassified sequences</taxon>
        <taxon>metagenomes</taxon>
        <taxon>organismal metagenomes</taxon>
    </lineage>
</organism>
<dbReference type="Gene3D" id="3.40.50.150">
    <property type="entry name" value="Vaccinia Virus protein VP39"/>
    <property type="match status" value="1"/>
</dbReference>
<sequence>MRIMCNENELQLNIQNHTEVEKKLFSEYAEYFCNSPISAVGKLQNFSKYIRRQDLSRFLAKHELFKMQLDIPGSIIECGCFQGGGTMTFAQLSSIYEPSNHTRKIITFDTFAGFPSVTASDINSTRNYSAGDLSVYEGIEDELKKSIELFDKNRFLSHIPKVELIRGDATITIPQFLKDNPHLLISMIYFDFDIYEPTVIGLKTFIERMPKGAILAFDELNAKVFPGETLALLHTVGIKNLKLKKTFFDPYISYAIIE</sequence>
<dbReference type="Pfam" id="PF05711">
    <property type="entry name" value="TylF"/>
    <property type="match status" value="1"/>
</dbReference>
<dbReference type="EMBL" id="SNRY01002128">
    <property type="protein sequence ID" value="KAA6326651.1"/>
    <property type="molecule type" value="Genomic_DNA"/>
</dbReference>
<dbReference type="InterPro" id="IPR029063">
    <property type="entry name" value="SAM-dependent_MTases_sf"/>
</dbReference>
<dbReference type="SUPFAM" id="SSF53335">
    <property type="entry name" value="S-adenosyl-L-methionine-dependent methyltransferases"/>
    <property type="match status" value="1"/>
</dbReference>
<comment type="caution">
    <text evidence="1">The sequence shown here is derived from an EMBL/GenBank/DDBJ whole genome shotgun (WGS) entry which is preliminary data.</text>
</comment>